<dbReference type="Proteomes" id="UP000245634">
    <property type="component" value="Unassembled WGS sequence"/>
</dbReference>
<protein>
    <submittedName>
        <fullName evidence="1">DNA-binding FrmR family transcriptional regulator</fullName>
    </submittedName>
</protein>
<dbReference type="GO" id="GO:0046872">
    <property type="term" value="F:metal ion binding"/>
    <property type="evidence" value="ECO:0007669"/>
    <property type="project" value="InterPro"/>
</dbReference>
<dbReference type="OrthoDB" id="9811244at2"/>
<keyword evidence="1" id="KW-0238">DNA-binding</keyword>
<proteinExistence type="predicted"/>
<dbReference type="PANTHER" id="PTHR33677">
    <property type="entry name" value="TRANSCRIPTIONAL REPRESSOR FRMR-RELATED"/>
    <property type="match status" value="1"/>
</dbReference>
<keyword evidence="2" id="KW-1185">Reference proteome</keyword>
<dbReference type="InterPro" id="IPR038390">
    <property type="entry name" value="Metal_Tscrpt_repr_sf"/>
</dbReference>
<name>A0A316DAF6_9BACL</name>
<sequence>MHQSERDKETLIKNLRKIEGQIRGVQKMIEDDRYCIDILVQLAAIKSASHKIGLKLLESHTRGCVTTAIRDGGGDDHIAELMDVMRVFTK</sequence>
<evidence type="ECO:0000313" key="2">
    <source>
        <dbReference type="Proteomes" id="UP000245634"/>
    </source>
</evidence>
<organism evidence="1 2">
    <name type="scientific">Tumebacillus permanentifrigoris</name>
    <dbReference type="NCBI Taxonomy" id="378543"/>
    <lineage>
        <taxon>Bacteria</taxon>
        <taxon>Bacillati</taxon>
        <taxon>Bacillota</taxon>
        <taxon>Bacilli</taxon>
        <taxon>Bacillales</taxon>
        <taxon>Alicyclobacillaceae</taxon>
        <taxon>Tumebacillus</taxon>
    </lineage>
</organism>
<dbReference type="EMBL" id="QGGL01000005">
    <property type="protein sequence ID" value="PWK14481.1"/>
    <property type="molecule type" value="Genomic_DNA"/>
</dbReference>
<dbReference type="CDD" id="cd10148">
    <property type="entry name" value="CsoR-like_DUF156"/>
    <property type="match status" value="1"/>
</dbReference>
<dbReference type="Gene3D" id="1.20.58.1000">
    <property type="entry name" value="Metal-sensitive repressor, helix protomer"/>
    <property type="match status" value="1"/>
</dbReference>
<dbReference type="AlphaFoldDB" id="A0A316DAF6"/>
<reference evidence="1 2" key="1">
    <citation type="submission" date="2018-05" db="EMBL/GenBank/DDBJ databases">
        <title>Genomic Encyclopedia of Type Strains, Phase IV (KMG-IV): sequencing the most valuable type-strain genomes for metagenomic binning, comparative biology and taxonomic classification.</title>
        <authorList>
            <person name="Goeker M."/>
        </authorList>
    </citation>
    <scope>NUCLEOTIDE SEQUENCE [LARGE SCALE GENOMIC DNA]</scope>
    <source>
        <strain evidence="1 2">DSM 18773</strain>
    </source>
</reference>
<dbReference type="InterPro" id="IPR003735">
    <property type="entry name" value="Metal_Tscrpt_repr"/>
</dbReference>
<dbReference type="RefSeq" id="WP_109688015.1">
    <property type="nucleotide sequence ID" value="NZ_QGGL01000005.1"/>
</dbReference>
<dbReference type="GO" id="GO:0003677">
    <property type="term" value="F:DNA binding"/>
    <property type="evidence" value="ECO:0007669"/>
    <property type="project" value="UniProtKB-KW"/>
</dbReference>
<gene>
    <name evidence="1" type="ORF">C7459_105248</name>
</gene>
<dbReference type="Pfam" id="PF02583">
    <property type="entry name" value="Trns_repr_metal"/>
    <property type="match status" value="1"/>
</dbReference>
<dbReference type="GO" id="GO:0045892">
    <property type="term" value="P:negative regulation of DNA-templated transcription"/>
    <property type="evidence" value="ECO:0007669"/>
    <property type="project" value="UniProtKB-ARBA"/>
</dbReference>
<comment type="caution">
    <text evidence="1">The sequence shown here is derived from an EMBL/GenBank/DDBJ whole genome shotgun (WGS) entry which is preliminary data.</text>
</comment>
<evidence type="ECO:0000313" key="1">
    <source>
        <dbReference type="EMBL" id="PWK14481.1"/>
    </source>
</evidence>
<dbReference type="PANTHER" id="PTHR33677:SF3">
    <property type="entry name" value="COPPER-SENSING TRANSCRIPTIONAL REPRESSOR RICR"/>
    <property type="match status" value="1"/>
</dbReference>
<accession>A0A316DAF6</accession>